<comment type="caution">
    <text evidence="6">The sequence shown here is derived from an EMBL/GenBank/DDBJ whole genome shotgun (WGS) entry which is preliminary data.</text>
</comment>
<evidence type="ECO:0000259" key="5">
    <source>
        <dbReference type="PROSITE" id="PS01124"/>
    </source>
</evidence>
<keyword evidence="2" id="KW-0238">DNA-binding</keyword>
<dbReference type="RefSeq" id="WP_316972605.1">
    <property type="nucleotide sequence ID" value="NZ_JAWIIJ010000002.1"/>
</dbReference>
<evidence type="ECO:0000256" key="1">
    <source>
        <dbReference type="ARBA" id="ARBA00023015"/>
    </source>
</evidence>
<dbReference type="InterPro" id="IPR050204">
    <property type="entry name" value="AraC_XylS_family_regulators"/>
</dbReference>
<dbReference type="Pfam" id="PF12833">
    <property type="entry name" value="HTH_18"/>
    <property type="match status" value="1"/>
</dbReference>
<gene>
    <name evidence="6" type="ORF">RYS15_03460</name>
</gene>
<evidence type="ECO:0000256" key="3">
    <source>
        <dbReference type="ARBA" id="ARBA00023163"/>
    </source>
</evidence>
<dbReference type="PANTHER" id="PTHR46796">
    <property type="entry name" value="HTH-TYPE TRANSCRIPTIONAL ACTIVATOR RHAS-RELATED"/>
    <property type="match status" value="1"/>
</dbReference>
<dbReference type="PANTHER" id="PTHR46796:SF12">
    <property type="entry name" value="HTH-TYPE DNA-BINDING TRANSCRIPTIONAL ACTIVATOR EUTR"/>
    <property type="match status" value="1"/>
</dbReference>
<reference evidence="6 7" key="1">
    <citation type="submission" date="2023-10" db="EMBL/GenBank/DDBJ databases">
        <title>Characteristics and mechanism of a salt-tolerant marine origin heterotrophic nitrifying- aerobic denitrifying bacteria Marinobacter xestospongiae HN1.</title>
        <authorList>
            <person name="Qi R."/>
        </authorList>
    </citation>
    <scope>NUCLEOTIDE SEQUENCE [LARGE SCALE GENOMIC DNA]</scope>
    <source>
        <strain evidence="6 7">HN1</strain>
    </source>
</reference>
<dbReference type="InterPro" id="IPR018062">
    <property type="entry name" value="HTH_AraC-typ_CS"/>
</dbReference>
<comment type="function">
    <text evidence="4">Regulatory protein of the TOL plasmid xyl operons. XylS activates the xylXYZLTEGFJQKIH operon required for the degradation of toluene, m-xylene and p-xylene.</text>
</comment>
<dbReference type="SMART" id="SM00342">
    <property type="entry name" value="HTH_ARAC"/>
    <property type="match status" value="1"/>
</dbReference>
<keyword evidence="1" id="KW-0805">Transcription regulation</keyword>
<proteinExistence type="predicted"/>
<dbReference type="InterPro" id="IPR018060">
    <property type="entry name" value="HTH_AraC"/>
</dbReference>
<dbReference type="EMBL" id="JAWIIJ010000002">
    <property type="protein sequence ID" value="MDV2077719.1"/>
    <property type="molecule type" value="Genomic_DNA"/>
</dbReference>
<evidence type="ECO:0000256" key="4">
    <source>
        <dbReference type="ARBA" id="ARBA00037345"/>
    </source>
</evidence>
<organism evidence="6 7">
    <name type="scientific">Marinobacter xestospongiae</name>
    <dbReference type="NCBI Taxonomy" id="994319"/>
    <lineage>
        <taxon>Bacteria</taxon>
        <taxon>Pseudomonadati</taxon>
        <taxon>Pseudomonadota</taxon>
        <taxon>Gammaproteobacteria</taxon>
        <taxon>Pseudomonadales</taxon>
        <taxon>Marinobacteraceae</taxon>
        <taxon>Marinobacter</taxon>
    </lineage>
</organism>
<feature type="domain" description="HTH araC/xylS-type" evidence="5">
    <location>
        <begin position="199"/>
        <end position="298"/>
    </location>
</feature>
<dbReference type="PROSITE" id="PS00041">
    <property type="entry name" value="HTH_ARAC_FAMILY_1"/>
    <property type="match status" value="1"/>
</dbReference>
<sequence length="303" mass="34316">MLSQDAHRQARYLSRWHQEYDQISPGHFHGRIDELHLGDLQVYRESTSQALRQQCQVWSDSLWIGIPSQHAECRINGQALGRNDLFCRPGDTLFELVTPPEQEILGLVVPRQALQAVAEAQGITLPPSILEHRPRLTLPHNTRQQLSYLIRRLSCTDTSQFSGRIHRNLLLTALLEVLAQDTPTPSVAPSYRHRRTVVDTIKAYMDSHDEGPLTVTELCKVACVSRRTLQYSFESILGISPVQFLRVTRLNRVKRRLTAPDTTTVSDAAASQGFYHLSQFAADYKQLFGETPSTTLRNRAIPA</sequence>
<dbReference type="InterPro" id="IPR009057">
    <property type="entry name" value="Homeodomain-like_sf"/>
</dbReference>
<protein>
    <submittedName>
        <fullName evidence="6">Helix-turn-helix domain-containing protein</fullName>
    </submittedName>
</protein>
<evidence type="ECO:0000313" key="7">
    <source>
        <dbReference type="Proteomes" id="UP001269819"/>
    </source>
</evidence>
<dbReference type="PROSITE" id="PS01124">
    <property type="entry name" value="HTH_ARAC_FAMILY_2"/>
    <property type="match status" value="1"/>
</dbReference>
<evidence type="ECO:0000256" key="2">
    <source>
        <dbReference type="ARBA" id="ARBA00023125"/>
    </source>
</evidence>
<evidence type="ECO:0000313" key="6">
    <source>
        <dbReference type="EMBL" id="MDV2077719.1"/>
    </source>
</evidence>
<keyword evidence="3" id="KW-0804">Transcription</keyword>
<dbReference type="Gene3D" id="1.10.10.60">
    <property type="entry name" value="Homeodomain-like"/>
    <property type="match status" value="1"/>
</dbReference>
<keyword evidence="7" id="KW-1185">Reference proteome</keyword>
<dbReference type="SUPFAM" id="SSF46689">
    <property type="entry name" value="Homeodomain-like"/>
    <property type="match status" value="2"/>
</dbReference>
<dbReference type="Proteomes" id="UP001269819">
    <property type="component" value="Unassembled WGS sequence"/>
</dbReference>
<accession>A0ABU3VTX7</accession>
<name>A0ABU3VTX7_9GAMM</name>